<protein>
    <submittedName>
        <fullName evidence="1">Uncharacterized protein</fullName>
    </submittedName>
</protein>
<comment type="caution">
    <text evidence="1">The sequence shown here is derived from an EMBL/GenBank/DDBJ whole genome shotgun (WGS) entry which is preliminary data.</text>
</comment>
<evidence type="ECO:0000313" key="1">
    <source>
        <dbReference type="EMBL" id="EJK60466.1"/>
    </source>
</evidence>
<dbReference type="Proteomes" id="UP000266841">
    <property type="component" value="Unassembled WGS sequence"/>
</dbReference>
<dbReference type="EMBL" id="AGNL01021065">
    <property type="protein sequence ID" value="EJK60466.1"/>
    <property type="molecule type" value="Genomic_DNA"/>
</dbReference>
<reference evidence="1 2" key="1">
    <citation type="journal article" date="2012" name="Genome Biol.">
        <title>Genome and low-iron response of an oceanic diatom adapted to chronic iron limitation.</title>
        <authorList>
            <person name="Lommer M."/>
            <person name="Specht M."/>
            <person name="Roy A.S."/>
            <person name="Kraemer L."/>
            <person name="Andreson R."/>
            <person name="Gutowska M.A."/>
            <person name="Wolf J."/>
            <person name="Bergner S.V."/>
            <person name="Schilhabel M.B."/>
            <person name="Klostermeier U.C."/>
            <person name="Beiko R.G."/>
            <person name="Rosenstiel P."/>
            <person name="Hippler M."/>
            <person name="Laroche J."/>
        </authorList>
    </citation>
    <scope>NUCLEOTIDE SEQUENCE [LARGE SCALE GENOMIC DNA]</scope>
    <source>
        <strain evidence="1 2">CCMP1005</strain>
    </source>
</reference>
<accession>K0SHH6</accession>
<organism evidence="1 2">
    <name type="scientific">Thalassiosira oceanica</name>
    <name type="common">Marine diatom</name>
    <dbReference type="NCBI Taxonomy" id="159749"/>
    <lineage>
        <taxon>Eukaryota</taxon>
        <taxon>Sar</taxon>
        <taxon>Stramenopiles</taxon>
        <taxon>Ochrophyta</taxon>
        <taxon>Bacillariophyta</taxon>
        <taxon>Coscinodiscophyceae</taxon>
        <taxon>Thalassiosirophycidae</taxon>
        <taxon>Thalassiosirales</taxon>
        <taxon>Thalassiosiraceae</taxon>
        <taxon>Thalassiosira</taxon>
    </lineage>
</organism>
<keyword evidence="2" id="KW-1185">Reference proteome</keyword>
<dbReference type="AlphaFoldDB" id="K0SHH6"/>
<sequence length="359" mass="39692">MRGVGISDFYHTSVVFLGKARYFSCSHGQYGQSGLHSGINLTSLVPLEIDTPVRRQTERVIKQSQEKRASSQQWGQWPVSAVERSEESRKVGRGTIRIGRSDRVKTVNDIHSQSRTLGPGFSALQKPTPLSRRPLLPGAWTSLPWYHKRLLVRGNWQVGCEAGEGGDHRGFRVLLWSPKTCKQRWRHGHGQLDAGDERPGLKGFRLECGLINAAVDQKIKDSGHVPILPSNVSAQSIRNYTALIADQGNISIAASVGKKNQTRYASENGIRGSVSNLALVGATHFIAAEKENCDVLRELSGQPYETRRLTEMVNESLGYPVQPIRPELLFSTDDTTEYIFVGAKNGKPKFVLASKASVH</sequence>
<name>K0SHH6_THAOC</name>
<dbReference type="OrthoDB" id="55923at2759"/>
<proteinExistence type="predicted"/>
<evidence type="ECO:0000313" key="2">
    <source>
        <dbReference type="Proteomes" id="UP000266841"/>
    </source>
</evidence>
<gene>
    <name evidence="1" type="ORF">THAOC_19178</name>
</gene>